<dbReference type="EMBL" id="BHVQ01000014">
    <property type="protein sequence ID" value="GCA79567.1"/>
    <property type="molecule type" value="Genomic_DNA"/>
</dbReference>
<evidence type="ECO:0000313" key="2">
    <source>
        <dbReference type="Proteomes" id="UP000324689"/>
    </source>
</evidence>
<dbReference type="Pfam" id="PF02585">
    <property type="entry name" value="PIG-L"/>
    <property type="match status" value="1"/>
</dbReference>
<dbReference type="Gene3D" id="3.40.50.10320">
    <property type="entry name" value="LmbE-like"/>
    <property type="match status" value="1"/>
</dbReference>
<dbReference type="Proteomes" id="UP000324689">
    <property type="component" value="Unassembled WGS sequence"/>
</dbReference>
<dbReference type="PANTHER" id="PTHR12993:SF11">
    <property type="entry name" value="N-ACETYLGLUCOSAMINYL-PHOSPHATIDYLINOSITOL DE-N-ACETYLASE"/>
    <property type="match status" value="1"/>
</dbReference>
<dbReference type="PANTHER" id="PTHR12993">
    <property type="entry name" value="N-ACETYLGLUCOSAMINYL-PHOSPHATIDYLINOSITOL DE-N-ACETYLASE-RELATED"/>
    <property type="match status" value="1"/>
</dbReference>
<comment type="caution">
    <text evidence="1">The sequence shown here is derived from an EMBL/GenBank/DDBJ whole genome shotgun (WGS) entry which is preliminary data.</text>
</comment>
<dbReference type="EC" id="3.5.1.103" evidence="1"/>
<dbReference type="AlphaFoldDB" id="A0A5A5S2J6"/>
<dbReference type="SUPFAM" id="SSF102588">
    <property type="entry name" value="LmbE-like"/>
    <property type="match status" value="1"/>
</dbReference>
<name>A0A5A5S2J6_MICAE</name>
<organism evidence="1 2">
    <name type="scientific">Microcystis aeruginosa NIES-2521</name>
    <dbReference type="NCBI Taxonomy" id="2303983"/>
    <lineage>
        <taxon>Bacteria</taxon>
        <taxon>Bacillati</taxon>
        <taxon>Cyanobacteriota</taxon>
        <taxon>Cyanophyceae</taxon>
        <taxon>Oscillatoriophycideae</taxon>
        <taxon>Chroococcales</taxon>
        <taxon>Microcystaceae</taxon>
        <taxon>Microcystis</taxon>
    </lineage>
</organism>
<sequence length="244" mass="27145">MTYKFPQRSMTVLIIVAHPDDEVLGCGGTAAALAAQGVAVYPCILSGQVDARRQRPDLPDLLEDIKASKTIIGFKSPILGNFPNIQFNRIPHLELVQFIEQAIQQTQADIIFTHHPHDLNNDHHHTSIACQAAARLFQRRSDLPSLRGLYFMEILSATDWSFPVQGNSFSPDTFFEIGETCLEQKIEALRSYRGVMRDFPHPRSPEILTGLAAYRGGQAGMKYAEAFQTAFQALTIGGIRGYTK</sequence>
<gene>
    <name evidence="1" type="primary">mshB</name>
    <name evidence="1" type="ORF">MiTs_01559</name>
</gene>
<reference evidence="1 2" key="1">
    <citation type="submission" date="2018-09" db="EMBL/GenBank/DDBJ databases">
        <title>Evolutionary history of phycoerythrin pigmentation in the water bloom-forming cyanobacterium Microcystis aeruginosa.</title>
        <authorList>
            <person name="Tanabe Y."/>
            <person name="Tanabe Y."/>
            <person name="Yamaguchi H."/>
        </authorList>
    </citation>
    <scope>NUCLEOTIDE SEQUENCE [LARGE SCALE GENOMIC DNA]</scope>
    <source>
        <strain evidence="1 2">NIES-2521</strain>
    </source>
</reference>
<dbReference type="GO" id="GO:0035595">
    <property type="term" value="F:N-acetylglucosaminylinositol deacetylase activity"/>
    <property type="evidence" value="ECO:0007669"/>
    <property type="project" value="UniProtKB-EC"/>
</dbReference>
<keyword evidence="1" id="KW-0378">Hydrolase</keyword>
<dbReference type="InterPro" id="IPR003737">
    <property type="entry name" value="GlcNAc_PI_deacetylase-related"/>
</dbReference>
<dbReference type="InterPro" id="IPR024078">
    <property type="entry name" value="LmbE-like_dom_sf"/>
</dbReference>
<evidence type="ECO:0000313" key="1">
    <source>
        <dbReference type="EMBL" id="GCA79567.1"/>
    </source>
</evidence>
<protein>
    <submittedName>
        <fullName evidence="1">1D-myo-inositol 2-acetamido-2-deoxy-alpha-D-glucopyranoside deacetylase</fullName>
        <ecNumber evidence="1">3.5.1.103</ecNumber>
    </submittedName>
</protein>
<proteinExistence type="predicted"/>
<accession>A0A5A5S2J6</accession>